<dbReference type="InterPro" id="IPR006048">
    <property type="entry name" value="A-amylase/branching_C"/>
</dbReference>
<keyword evidence="7" id="KW-0378">Hydrolase</keyword>
<dbReference type="GO" id="GO:0046872">
    <property type="term" value="F:metal ion binding"/>
    <property type="evidence" value="ECO:0007669"/>
    <property type="project" value="UniProtKB-KW"/>
</dbReference>
<dbReference type="FunFam" id="2.60.40.1180:FF:000020">
    <property type="entry name" value="Pancreatic alpha-amylase"/>
    <property type="match status" value="1"/>
</dbReference>
<dbReference type="SMART" id="SM00642">
    <property type="entry name" value="Aamy"/>
    <property type="match status" value="1"/>
</dbReference>
<evidence type="ECO:0000256" key="8">
    <source>
        <dbReference type="ARBA" id="ARBA00022837"/>
    </source>
</evidence>
<dbReference type="Ensembl" id="ENSSRHT00000007619.1">
    <property type="protein sequence ID" value="ENSSRHP00000007383.1"/>
    <property type="gene ID" value="ENSSRHG00000004212.1"/>
</dbReference>
<keyword evidence="11" id="KW-0119">Carbohydrate metabolism</keyword>
<dbReference type="SUPFAM" id="SSF51445">
    <property type="entry name" value="(Trans)glycosidases"/>
    <property type="match status" value="2"/>
</dbReference>
<evidence type="ECO:0000256" key="12">
    <source>
        <dbReference type="ARBA" id="ARBA00023295"/>
    </source>
</evidence>
<evidence type="ECO:0000256" key="4">
    <source>
        <dbReference type="ARBA" id="ARBA00008061"/>
    </source>
</evidence>
<dbReference type="InterPro" id="IPR006047">
    <property type="entry name" value="GH13_cat_dom"/>
</dbReference>
<keyword evidence="8" id="KW-0106">Calcium</keyword>
<keyword evidence="9" id="KW-1015">Disulfide bond</keyword>
<feature type="domain" description="Alpha-amylase C-terminal" evidence="15">
    <location>
        <begin position="252"/>
        <end position="340"/>
    </location>
</feature>
<dbReference type="EC" id="3.2.1.1" evidence="5"/>
<dbReference type="SUPFAM" id="SSF51011">
    <property type="entry name" value="Glycosyl hydrolase domain"/>
    <property type="match status" value="1"/>
</dbReference>
<dbReference type="Proteomes" id="UP000472270">
    <property type="component" value="Unassembled WGS sequence"/>
</dbReference>
<gene>
    <name evidence="17" type="primary">LOC107710592</name>
</gene>
<feature type="region of interest" description="Disordered" evidence="13">
    <location>
        <begin position="197"/>
        <end position="217"/>
    </location>
</feature>
<evidence type="ECO:0000256" key="6">
    <source>
        <dbReference type="ARBA" id="ARBA00022723"/>
    </source>
</evidence>
<keyword evidence="18" id="KW-1185">Reference proteome</keyword>
<dbReference type="AlphaFoldDB" id="A0A673G5K2"/>
<evidence type="ECO:0000256" key="10">
    <source>
        <dbReference type="ARBA" id="ARBA00023214"/>
    </source>
</evidence>
<sequence>MSLGFVVGFSLNQGRMKLLILAALLGLSLAQFNPNTRDGKTAIVHLFEWRWADIAAECERYLGPNGFGGVQVFLNAKGKNEIASYDPFKLHEFIQKQVRMKQVKEVYKIEQLNYSLSAFCFRNWGEGWGFMSSDKSLVFVDNHDNQRGHGAGGASIVTFWDARLYKMAVAFMLAHPYGFTRVMSSYRWDRNIVNGVDQNDWQGPPSNGDGSTKPVPINPDSTCGDGWVCEHRWRQIKNMVAFRNVVNGQAFSNWWDNGDNQISFSRGNKGFLVINNDDWELNETLNTGLPGGTYCDVISGQKESGRCTGKEVVVGGDGRASFRISNQEEDPFIAIHADSKL</sequence>
<dbReference type="GO" id="GO:0004556">
    <property type="term" value="F:alpha-amylase activity"/>
    <property type="evidence" value="ECO:0007669"/>
    <property type="project" value="UniProtKB-EC"/>
</dbReference>
<reference evidence="17" key="2">
    <citation type="submission" date="2025-09" db="UniProtKB">
        <authorList>
            <consortium name="Ensembl"/>
        </authorList>
    </citation>
    <scope>IDENTIFICATION</scope>
</reference>
<evidence type="ECO:0000256" key="2">
    <source>
        <dbReference type="ARBA" id="ARBA00001913"/>
    </source>
</evidence>
<comment type="cofactor">
    <cofactor evidence="2">
        <name>Ca(2+)</name>
        <dbReference type="ChEBI" id="CHEBI:29108"/>
    </cofactor>
</comment>
<feature type="domain" description="Glycosyl hydrolase family 13 catalytic" evidence="16">
    <location>
        <begin position="41"/>
        <end position="243"/>
    </location>
</feature>
<evidence type="ECO:0000256" key="14">
    <source>
        <dbReference type="SAM" id="SignalP"/>
    </source>
</evidence>
<dbReference type="SMART" id="SM00632">
    <property type="entry name" value="Aamy_C"/>
    <property type="match status" value="1"/>
</dbReference>
<dbReference type="Pfam" id="PF02806">
    <property type="entry name" value="Alpha-amylase_C"/>
    <property type="match status" value="1"/>
</dbReference>
<keyword evidence="10" id="KW-0868">Chloride</keyword>
<dbReference type="Gene3D" id="2.60.40.1180">
    <property type="entry name" value="Golgi alpha-mannosidase II"/>
    <property type="match status" value="1"/>
</dbReference>
<feature type="signal peptide" evidence="14">
    <location>
        <begin position="1"/>
        <end position="30"/>
    </location>
</feature>
<evidence type="ECO:0000313" key="17">
    <source>
        <dbReference type="Ensembl" id="ENSSRHP00000007383.1"/>
    </source>
</evidence>
<dbReference type="Gene3D" id="3.20.20.80">
    <property type="entry name" value="Glycosidases"/>
    <property type="match status" value="2"/>
</dbReference>
<reference evidence="17" key="1">
    <citation type="submission" date="2025-08" db="UniProtKB">
        <authorList>
            <consortium name="Ensembl"/>
        </authorList>
    </citation>
    <scope>IDENTIFICATION</scope>
</reference>
<protein>
    <recommendedName>
        <fullName evidence="5">alpha-amylase</fullName>
        <ecNumber evidence="5">3.2.1.1</ecNumber>
    </recommendedName>
</protein>
<dbReference type="PANTHER" id="PTHR43447">
    <property type="entry name" value="ALPHA-AMYLASE"/>
    <property type="match status" value="1"/>
</dbReference>
<keyword evidence="14" id="KW-0732">Signal</keyword>
<feature type="compositionally biased region" description="Polar residues" evidence="13">
    <location>
        <begin position="197"/>
        <end position="210"/>
    </location>
</feature>
<feature type="chain" id="PRO_5025455645" description="alpha-amylase" evidence="14">
    <location>
        <begin position="31"/>
        <end position="341"/>
    </location>
</feature>
<comment type="similarity">
    <text evidence="4">Belongs to the glycosyl hydrolase 13 family.</text>
</comment>
<evidence type="ECO:0000256" key="13">
    <source>
        <dbReference type="SAM" id="MobiDB-lite"/>
    </source>
</evidence>
<keyword evidence="6" id="KW-0479">Metal-binding</keyword>
<organism evidence="17 18">
    <name type="scientific">Sinocyclocheilus rhinocerous</name>
    <dbReference type="NCBI Taxonomy" id="307959"/>
    <lineage>
        <taxon>Eukaryota</taxon>
        <taxon>Metazoa</taxon>
        <taxon>Chordata</taxon>
        <taxon>Craniata</taxon>
        <taxon>Vertebrata</taxon>
        <taxon>Euteleostomi</taxon>
        <taxon>Actinopterygii</taxon>
        <taxon>Neopterygii</taxon>
        <taxon>Teleostei</taxon>
        <taxon>Ostariophysi</taxon>
        <taxon>Cypriniformes</taxon>
        <taxon>Cyprinidae</taxon>
        <taxon>Cyprininae</taxon>
        <taxon>Sinocyclocheilus</taxon>
    </lineage>
</organism>
<accession>A0A673G5K2</accession>
<comment type="cofactor">
    <cofactor evidence="3">
        <name>chloride</name>
        <dbReference type="ChEBI" id="CHEBI:17996"/>
    </cofactor>
</comment>
<dbReference type="InterPro" id="IPR013780">
    <property type="entry name" value="Glyco_hydro_b"/>
</dbReference>
<dbReference type="InterPro" id="IPR017853">
    <property type="entry name" value="GH"/>
</dbReference>
<evidence type="ECO:0000256" key="3">
    <source>
        <dbReference type="ARBA" id="ARBA00001923"/>
    </source>
</evidence>
<name>A0A673G5K2_9TELE</name>
<evidence type="ECO:0000313" key="18">
    <source>
        <dbReference type="Proteomes" id="UP000472270"/>
    </source>
</evidence>
<evidence type="ECO:0000256" key="5">
    <source>
        <dbReference type="ARBA" id="ARBA00012595"/>
    </source>
</evidence>
<evidence type="ECO:0000259" key="15">
    <source>
        <dbReference type="SMART" id="SM00632"/>
    </source>
</evidence>
<evidence type="ECO:0000256" key="7">
    <source>
        <dbReference type="ARBA" id="ARBA00022801"/>
    </source>
</evidence>
<dbReference type="GO" id="GO:0005975">
    <property type="term" value="P:carbohydrate metabolic process"/>
    <property type="evidence" value="ECO:0007669"/>
    <property type="project" value="InterPro"/>
</dbReference>
<evidence type="ECO:0000256" key="11">
    <source>
        <dbReference type="ARBA" id="ARBA00023277"/>
    </source>
</evidence>
<keyword evidence="12" id="KW-0326">Glycosidase</keyword>
<comment type="catalytic activity">
    <reaction evidence="1">
        <text>Endohydrolysis of (1-&gt;4)-alpha-D-glucosidic linkages in polysaccharides containing three or more (1-&gt;4)-alpha-linked D-glucose units.</text>
        <dbReference type="EC" id="3.2.1.1"/>
    </reaction>
</comment>
<evidence type="ECO:0000256" key="1">
    <source>
        <dbReference type="ARBA" id="ARBA00000548"/>
    </source>
</evidence>
<evidence type="ECO:0000256" key="9">
    <source>
        <dbReference type="ARBA" id="ARBA00023157"/>
    </source>
</evidence>
<evidence type="ECO:0000259" key="16">
    <source>
        <dbReference type="SMART" id="SM00642"/>
    </source>
</evidence>
<proteinExistence type="inferred from homology"/>
<dbReference type="InterPro" id="IPR031319">
    <property type="entry name" value="A-amylase_C"/>
</dbReference>